<dbReference type="PANTHER" id="PTHR30504:SF3">
    <property type="entry name" value="GLUCANS BIOSYNTHESIS PROTEIN D"/>
    <property type="match status" value="1"/>
</dbReference>
<protein>
    <recommendedName>
        <fullName evidence="2">Glucans biosynthesis protein D</fullName>
    </recommendedName>
</protein>
<evidence type="ECO:0000256" key="3">
    <source>
        <dbReference type="ARBA" id="ARBA00022729"/>
    </source>
</evidence>
<accession>A0A4U9HVJ7</accession>
<dbReference type="GO" id="GO:0051274">
    <property type="term" value="P:beta-glucan biosynthetic process"/>
    <property type="evidence" value="ECO:0007669"/>
    <property type="project" value="TreeGrafter"/>
</dbReference>
<dbReference type="GO" id="GO:0030246">
    <property type="term" value="F:carbohydrate binding"/>
    <property type="evidence" value="ECO:0007669"/>
    <property type="project" value="InterPro"/>
</dbReference>
<feature type="chain" id="PRO_5020958823" description="Glucans biosynthesis protein D" evidence="4">
    <location>
        <begin position="33"/>
        <end position="486"/>
    </location>
</feature>
<dbReference type="InterPro" id="IPR014718">
    <property type="entry name" value="GH-type_carb-bd"/>
</dbReference>
<evidence type="ECO:0000259" key="5">
    <source>
        <dbReference type="Pfam" id="PF04349"/>
    </source>
</evidence>
<dbReference type="AlphaFoldDB" id="A0A4U9HVJ7"/>
<comment type="subcellular location">
    <subcellularLocation>
        <location evidence="1">Periplasm</location>
    </subcellularLocation>
</comment>
<keyword evidence="3 4" id="KW-0732">Signal</keyword>
<dbReference type="EMBL" id="LR590464">
    <property type="protein sequence ID" value="VTP68682.1"/>
    <property type="molecule type" value="Genomic_DNA"/>
</dbReference>
<proteinExistence type="predicted"/>
<evidence type="ECO:0000313" key="6">
    <source>
        <dbReference type="EMBL" id="VTP68682.1"/>
    </source>
</evidence>
<organism evidence="6 7">
    <name type="scientific">Leclercia adecarboxylata</name>
    <dbReference type="NCBI Taxonomy" id="83655"/>
    <lineage>
        <taxon>Bacteria</taxon>
        <taxon>Pseudomonadati</taxon>
        <taxon>Pseudomonadota</taxon>
        <taxon>Gammaproteobacteria</taxon>
        <taxon>Enterobacterales</taxon>
        <taxon>Enterobacteriaceae</taxon>
        <taxon>Leclercia</taxon>
    </lineage>
</organism>
<dbReference type="InterPro" id="IPR006311">
    <property type="entry name" value="TAT_signal"/>
</dbReference>
<dbReference type="PANTHER" id="PTHR30504">
    <property type="entry name" value="GLUCANS BIOSYNTHESIS PROTEIN"/>
    <property type="match status" value="1"/>
</dbReference>
<dbReference type="Proteomes" id="UP000310719">
    <property type="component" value="Chromosome"/>
</dbReference>
<evidence type="ECO:0000256" key="2">
    <source>
        <dbReference type="ARBA" id="ARBA00015372"/>
    </source>
</evidence>
<evidence type="ECO:0000313" key="7">
    <source>
        <dbReference type="Proteomes" id="UP000310719"/>
    </source>
</evidence>
<dbReference type="Gene3D" id="2.70.98.10">
    <property type="match status" value="1"/>
</dbReference>
<dbReference type="GO" id="GO:0003824">
    <property type="term" value="F:catalytic activity"/>
    <property type="evidence" value="ECO:0007669"/>
    <property type="project" value="InterPro"/>
</dbReference>
<dbReference type="SUPFAM" id="SSF74650">
    <property type="entry name" value="Galactose mutarotase-like"/>
    <property type="match status" value="1"/>
</dbReference>
<sequence length="486" mass="54901">MNRRRFLQGSLAVAALSGTTGLAALFSRAANAAESDIADGTSRRFDFSVLQSMAHDLAQTPWGGAPRPLPDTLATLTPQAYNSIQYDAKQSLWNNIENRQLDVQFFHVGMGFRRRVRMFSLDSQTSQAREIHFRPELFNYHDAGVDTKQLEGQSDLGFAGFRAFKSPELARRDIVSFLGASYFRAVDDTYQYGLSARGLALNTYADSQEEFPDFTSFWFETVKPGATTFTVYTLLDSPSITGAYKFVIHCEKTQVIMDVENHLYARKDIQQLGISPMTSMFACGNNERRMCDTIHPQIHDSDRLAMWRGNGEWICRPLNNPQKLQFNAYTDKNPKGFGLLQLDRDFTHYQDIMGWYNKRPSLWVEPRNQWGNGTVALMEIPTTGETLDNVVCFWQPEKPVKAGDKLDFQYRLYWSAKPPVRSPLANVLATRTGMGGFPEGWAPGEHYPKVWARRFAVDFVGGDLKAAAPKGIEPVIHPLQWGSEAD</sequence>
<dbReference type="PROSITE" id="PS51318">
    <property type="entry name" value="TAT"/>
    <property type="match status" value="1"/>
</dbReference>
<evidence type="ECO:0000256" key="4">
    <source>
        <dbReference type="SAM" id="SignalP"/>
    </source>
</evidence>
<dbReference type="Pfam" id="PF04349">
    <property type="entry name" value="MdoG"/>
    <property type="match status" value="1"/>
</dbReference>
<evidence type="ECO:0000256" key="1">
    <source>
        <dbReference type="ARBA" id="ARBA00004418"/>
    </source>
</evidence>
<dbReference type="InterPro" id="IPR014438">
    <property type="entry name" value="Glucan_biosyn_MdoG/MdoD"/>
</dbReference>
<feature type="signal peptide" evidence="4">
    <location>
        <begin position="1"/>
        <end position="32"/>
    </location>
</feature>
<dbReference type="InterPro" id="IPR007444">
    <property type="entry name" value="Glucan_biosyn_MdoG_C"/>
</dbReference>
<dbReference type="InterPro" id="IPR011013">
    <property type="entry name" value="Gal_mutarotase_sf_dom"/>
</dbReference>
<dbReference type="STRING" id="83655.APT61_10550"/>
<dbReference type="PIRSF" id="PIRSF006281">
    <property type="entry name" value="MdoG"/>
    <property type="match status" value="1"/>
</dbReference>
<dbReference type="GO" id="GO:0030288">
    <property type="term" value="C:outer membrane-bounded periplasmic space"/>
    <property type="evidence" value="ECO:0007669"/>
    <property type="project" value="TreeGrafter"/>
</dbReference>
<gene>
    <name evidence="6" type="primary">mdoD_2</name>
    <name evidence="6" type="ORF">NCTC13032_03677</name>
</gene>
<reference evidence="6 7" key="1">
    <citation type="submission" date="2019-05" db="EMBL/GenBank/DDBJ databases">
        <authorList>
            <consortium name="Pathogen Informatics"/>
        </authorList>
    </citation>
    <scope>NUCLEOTIDE SEQUENCE [LARGE SCALE GENOMIC DNA]</scope>
    <source>
        <strain evidence="6 7">NCTC13032</strain>
    </source>
</reference>
<feature type="domain" description="Glucan biosynthesis periplasmic MdoG C-terminal" evidence="5">
    <location>
        <begin position="45"/>
        <end position="476"/>
    </location>
</feature>
<name>A0A4U9HVJ7_9ENTR</name>